<dbReference type="RefSeq" id="WP_308949142.1">
    <property type="nucleotide sequence ID" value="NZ_JARXHW010000009.1"/>
</dbReference>
<feature type="domain" description="GIY-YIG" evidence="1">
    <location>
        <begin position="3"/>
        <end position="79"/>
    </location>
</feature>
<protein>
    <submittedName>
        <fullName evidence="2">GIY-YIG nuclease family protein</fullName>
    </submittedName>
</protein>
<keyword evidence="3" id="KW-1185">Reference proteome</keyword>
<dbReference type="InterPro" id="IPR035901">
    <property type="entry name" value="GIY-YIG_endonuc_sf"/>
</dbReference>
<sequence length="82" mass="9618">MPKFYYVYRLVSISSPDRHYTGFTTDLQARLATHNAGKVTHTAKYAPWEIDSAHAFHDENKAIQFEKYLKSHSGREFAKRHF</sequence>
<name>A0ABU1AS69_9BACT</name>
<dbReference type="EMBL" id="JARXHW010000009">
    <property type="protein sequence ID" value="MDQ8207004.1"/>
    <property type="molecule type" value="Genomic_DNA"/>
</dbReference>
<dbReference type="Gene3D" id="3.40.1440.10">
    <property type="entry name" value="GIY-YIG endonuclease"/>
    <property type="match status" value="1"/>
</dbReference>
<gene>
    <name evidence="2" type="ORF">QEH52_05755</name>
</gene>
<organism evidence="2 3">
    <name type="scientific">Thalassobacterium maritimum</name>
    <dbReference type="NCBI Taxonomy" id="3041265"/>
    <lineage>
        <taxon>Bacteria</taxon>
        <taxon>Pseudomonadati</taxon>
        <taxon>Verrucomicrobiota</taxon>
        <taxon>Opitutia</taxon>
        <taxon>Puniceicoccales</taxon>
        <taxon>Coraliomargaritaceae</taxon>
        <taxon>Thalassobacterium</taxon>
    </lineage>
</organism>
<reference evidence="2 3" key="1">
    <citation type="submission" date="2023-04" db="EMBL/GenBank/DDBJ databases">
        <title>A novel bacteria isolated from coastal sediment.</title>
        <authorList>
            <person name="Liu X.-J."/>
            <person name="Du Z.-J."/>
        </authorList>
    </citation>
    <scope>NUCLEOTIDE SEQUENCE [LARGE SCALE GENOMIC DNA]</scope>
    <source>
        <strain evidence="2 3">SDUM461003</strain>
    </source>
</reference>
<proteinExistence type="predicted"/>
<comment type="caution">
    <text evidence="2">The sequence shown here is derived from an EMBL/GenBank/DDBJ whole genome shotgun (WGS) entry which is preliminary data.</text>
</comment>
<dbReference type="CDD" id="cd10449">
    <property type="entry name" value="GIY-YIG_SLX1_like"/>
    <property type="match status" value="1"/>
</dbReference>
<dbReference type="Proteomes" id="UP001225316">
    <property type="component" value="Unassembled WGS sequence"/>
</dbReference>
<dbReference type="PROSITE" id="PS50164">
    <property type="entry name" value="GIY_YIG"/>
    <property type="match status" value="1"/>
</dbReference>
<evidence type="ECO:0000313" key="3">
    <source>
        <dbReference type="Proteomes" id="UP001225316"/>
    </source>
</evidence>
<accession>A0ABU1AS69</accession>
<evidence type="ECO:0000259" key="1">
    <source>
        <dbReference type="PROSITE" id="PS50164"/>
    </source>
</evidence>
<evidence type="ECO:0000313" key="2">
    <source>
        <dbReference type="EMBL" id="MDQ8207004.1"/>
    </source>
</evidence>
<dbReference type="InterPro" id="IPR000305">
    <property type="entry name" value="GIY-YIG_endonuc"/>
</dbReference>
<dbReference type="SUPFAM" id="SSF82771">
    <property type="entry name" value="GIY-YIG endonuclease"/>
    <property type="match status" value="1"/>
</dbReference>
<dbReference type="Pfam" id="PF01541">
    <property type="entry name" value="GIY-YIG"/>
    <property type="match status" value="1"/>
</dbReference>